<accession>A0A6J5QAF2</accession>
<name>A0A6J5QAF2_9CAUD</name>
<evidence type="ECO:0000313" key="1">
    <source>
        <dbReference type="EMBL" id="CAB4176604.1"/>
    </source>
</evidence>
<protein>
    <submittedName>
        <fullName evidence="1">Uncharacterized protein</fullName>
    </submittedName>
</protein>
<gene>
    <name evidence="1" type="ORF">UFOVP978_46</name>
</gene>
<organism evidence="1">
    <name type="scientific">uncultured Caudovirales phage</name>
    <dbReference type="NCBI Taxonomy" id="2100421"/>
    <lineage>
        <taxon>Viruses</taxon>
        <taxon>Duplodnaviria</taxon>
        <taxon>Heunggongvirae</taxon>
        <taxon>Uroviricota</taxon>
        <taxon>Caudoviricetes</taxon>
        <taxon>Peduoviridae</taxon>
        <taxon>Maltschvirus</taxon>
        <taxon>Maltschvirus maltsch</taxon>
    </lineage>
</organism>
<reference evidence="1" key="1">
    <citation type="submission" date="2020-05" db="EMBL/GenBank/DDBJ databases">
        <authorList>
            <person name="Chiriac C."/>
            <person name="Salcher M."/>
            <person name="Ghai R."/>
            <person name="Kavagutti S V."/>
        </authorList>
    </citation>
    <scope>NUCLEOTIDE SEQUENCE</scope>
</reference>
<dbReference type="EMBL" id="LR796937">
    <property type="protein sequence ID" value="CAB4176604.1"/>
    <property type="molecule type" value="Genomic_DNA"/>
</dbReference>
<sequence length="103" mass="11277">MNATDATKATIPYSPCVVCGVGGDPVGRIHLSHTEETRKQALLDEYRAEDLAAWKTHDDSIAAAKAIFDAAYAEARNEYRRIHDLAEAKYDLALRGIENTEGA</sequence>
<proteinExistence type="predicted"/>